<dbReference type="Pfam" id="PF06985">
    <property type="entry name" value="HET"/>
    <property type="match status" value="1"/>
</dbReference>
<protein>
    <recommendedName>
        <fullName evidence="1">Heterokaryon incompatibility domain-containing protein</fullName>
    </recommendedName>
</protein>
<reference evidence="2 3" key="1">
    <citation type="journal article" date="2024" name="IMA Fungus">
        <title>IMA Genome - F19 : A genome assembly and annotation guide to empower mycologists, including annotated draft genome sequences of Ceratocystis pirilliformis, Diaporthe australafricana, Fusarium ophioides, Paecilomyces lecythidis, and Sporothrix stenoceras.</title>
        <authorList>
            <person name="Aylward J."/>
            <person name="Wilson A.M."/>
            <person name="Visagie C.M."/>
            <person name="Spraker J."/>
            <person name="Barnes I."/>
            <person name="Buitendag C."/>
            <person name="Ceriani C."/>
            <person name="Del Mar Angel L."/>
            <person name="du Plessis D."/>
            <person name="Fuchs T."/>
            <person name="Gasser K."/>
            <person name="Kramer D."/>
            <person name="Li W."/>
            <person name="Munsamy K."/>
            <person name="Piso A."/>
            <person name="Price J.L."/>
            <person name="Sonnekus B."/>
            <person name="Thomas C."/>
            <person name="van der Nest A."/>
            <person name="van Dijk A."/>
            <person name="van Heerden A."/>
            <person name="van Vuuren N."/>
            <person name="Yilmaz N."/>
            <person name="Duong T.A."/>
            <person name="van der Merwe N.A."/>
            <person name="Wingfield M.J."/>
            <person name="Wingfield B.D."/>
        </authorList>
    </citation>
    <scope>NUCLEOTIDE SEQUENCE [LARGE SCALE GENOMIC DNA]</scope>
    <source>
        <strain evidence="2 3">CMW 18300</strain>
    </source>
</reference>
<evidence type="ECO:0000313" key="3">
    <source>
        <dbReference type="Proteomes" id="UP001583177"/>
    </source>
</evidence>
<dbReference type="PANTHER" id="PTHR33112:SF15">
    <property type="entry name" value="HETEROKARYON INCOMPATIBILITY DOMAIN-CONTAINING PROTEIN"/>
    <property type="match status" value="1"/>
</dbReference>
<dbReference type="Proteomes" id="UP001583177">
    <property type="component" value="Unassembled WGS sequence"/>
</dbReference>
<name>A0ABR3WKF4_9PEZI</name>
<sequence length="364" mass="40786">MFSMAFRNAIDVCKHLEIEHIWIDSLCIIQRGDDGQDWRREAARMGAVYKHGLVNIAATSVADGEEGLKQGFFCKRDPAFVLPNIITASCNYDKQTRRDGLMGDLVNAAQRGGSELTDYHVVPVSQFADNVLDAPLNQRAWVMQERQLSPRILHFTSQQIFWECNETVCSETYQKADPIELFQRAIRSRALLGRMTADKLSLPKSPSVLLQGLRNDVNNISELWYALVGRYSCGGLTKTTDKLIALSGVAREMAQCMRASEEDYIAGLWRQDLLHGLLWKTPTIIGPGSLRVRPGKDEPYQAPSWSWASVNCPVTVNYRLHSTPHDVLAVVETVHVTPKRDPLGEISPGAYLRIKGTTYKAGIR</sequence>
<keyword evidence="3" id="KW-1185">Reference proteome</keyword>
<evidence type="ECO:0000313" key="2">
    <source>
        <dbReference type="EMBL" id="KAL1863864.1"/>
    </source>
</evidence>
<comment type="caution">
    <text evidence="2">The sequence shown here is derived from an EMBL/GenBank/DDBJ whole genome shotgun (WGS) entry which is preliminary data.</text>
</comment>
<dbReference type="EMBL" id="JAWRVE010000073">
    <property type="protein sequence ID" value="KAL1863864.1"/>
    <property type="molecule type" value="Genomic_DNA"/>
</dbReference>
<accession>A0ABR3WKF4</accession>
<feature type="domain" description="Heterokaryon incompatibility" evidence="1">
    <location>
        <begin position="5"/>
        <end position="145"/>
    </location>
</feature>
<dbReference type="PANTHER" id="PTHR33112">
    <property type="entry name" value="DOMAIN PROTEIN, PUTATIVE-RELATED"/>
    <property type="match status" value="1"/>
</dbReference>
<gene>
    <name evidence="2" type="ORF">Daus18300_008013</name>
</gene>
<proteinExistence type="predicted"/>
<organism evidence="2 3">
    <name type="scientific">Diaporthe australafricana</name>
    <dbReference type="NCBI Taxonomy" id="127596"/>
    <lineage>
        <taxon>Eukaryota</taxon>
        <taxon>Fungi</taxon>
        <taxon>Dikarya</taxon>
        <taxon>Ascomycota</taxon>
        <taxon>Pezizomycotina</taxon>
        <taxon>Sordariomycetes</taxon>
        <taxon>Sordariomycetidae</taxon>
        <taxon>Diaporthales</taxon>
        <taxon>Diaporthaceae</taxon>
        <taxon>Diaporthe</taxon>
    </lineage>
</organism>
<dbReference type="InterPro" id="IPR010730">
    <property type="entry name" value="HET"/>
</dbReference>
<evidence type="ECO:0000259" key="1">
    <source>
        <dbReference type="Pfam" id="PF06985"/>
    </source>
</evidence>